<dbReference type="GO" id="GO:0003677">
    <property type="term" value="F:DNA binding"/>
    <property type="evidence" value="ECO:0007669"/>
    <property type="project" value="InterPro"/>
</dbReference>
<dbReference type="InterPro" id="IPR010982">
    <property type="entry name" value="Lambda_DNA-bd_dom_sf"/>
</dbReference>
<name>A0A928DPL4_9BACT</name>
<organism evidence="2 3">
    <name type="scientific">Candidatus Avelusimicrobium gallicola</name>
    <dbReference type="NCBI Taxonomy" id="2562704"/>
    <lineage>
        <taxon>Bacteria</taxon>
        <taxon>Pseudomonadati</taxon>
        <taxon>Elusimicrobiota</taxon>
        <taxon>Elusimicrobia</taxon>
        <taxon>Elusimicrobiales</taxon>
        <taxon>Elusimicrobiaceae</taxon>
        <taxon>Candidatus Avelusimicrobium</taxon>
    </lineage>
</organism>
<dbReference type="InterPro" id="IPR001387">
    <property type="entry name" value="Cro/C1-type_HTH"/>
</dbReference>
<dbReference type="Pfam" id="PF01381">
    <property type="entry name" value="HTH_3"/>
    <property type="match status" value="1"/>
</dbReference>
<dbReference type="AlphaFoldDB" id="A0A928DPL4"/>
<dbReference type="Gene3D" id="1.10.260.40">
    <property type="entry name" value="lambda repressor-like DNA-binding domains"/>
    <property type="match status" value="1"/>
</dbReference>
<dbReference type="Proteomes" id="UP000725649">
    <property type="component" value="Unassembled WGS sequence"/>
</dbReference>
<sequence length="63" mass="7525">MKDLIKQLEEYRLKNRLTQNELAKKLGVSCVSVNKWLNEHTQPQKLQIYQIEQLVKTQEVNDK</sequence>
<dbReference type="CDD" id="cd00093">
    <property type="entry name" value="HTH_XRE"/>
    <property type="match status" value="1"/>
</dbReference>
<reference evidence="2" key="1">
    <citation type="submission" date="2019-04" db="EMBL/GenBank/DDBJ databases">
        <title>Evolution of Biomass-Degrading Anaerobic Consortia Revealed by Metagenomics.</title>
        <authorList>
            <person name="Peng X."/>
        </authorList>
    </citation>
    <scope>NUCLEOTIDE SEQUENCE</scope>
    <source>
        <strain evidence="2">SIG66</strain>
    </source>
</reference>
<feature type="domain" description="HTH cro/C1-type" evidence="1">
    <location>
        <begin position="8"/>
        <end position="63"/>
    </location>
</feature>
<dbReference type="SMART" id="SM00530">
    <property type="entry name" value="HTH_XRE"/>
    <property type="match status" value="1"/>
</dbReference>
<protein>
    <submittedName>
        <fullName evidence="2">Helix-turn-helix transcriptional regulator</fullName>
    </submittedName>
</protein>
<evidence type="ECO:0000313" key="3">
    <source>
        <dbReference type="Proteomes" id="UP000725649"/>
    </source>
</evidence>
<accession>A0A928DPL4</accession>
<dbReference type="PROSITE" id="PS50943">
    <property type="entry name" value="HTH_CROC1"/>
    <property type="match status" value="1"/>
</dbReference>
<proteinExistence type="predicted"/>
<dbReference type="EMBL" id="SUVG01000003">
    <property type="protein sequence ID" value="MBE6421140.1"/>
    <property type="molecule type" value="Genomic_DNA"/>
</dbReference>
<gene>
    <name evidence="2" type="ORF">E7027_03265</name>
</gene>
<evidence type="ECO:0000313" key="2">
    <source>
        <dbReference type="EMBL" id="MBE6421140.1"/>
    </source>
</evidence>
<comment type="caution">
    <text evidence="2">The sequence shown here is derived from an EMBL/GenBank/DDBJ whole genome shotgun (WGS) entry which is preliminary data.</text>
</comment>
<dbReference type="SUPFAM" id="SSF47413">
    <property type="entry name" value="lambda repressor-like DNA-binding domains"/>
    <property type="match status" value="1"/>
</dbReference>
<evidence type="ECO:0000259" key="1">
    <source>
        <dbReference type="PROSITE" id="PS50943"/>
    </source>
</evidence>